<dbReference type="PANTHER" id="PTHR11592:SF78">
    <property type="entry name" value="GLUTATHIONE PEROXIDASE"/>
    <property type="match status" value="1"/>
</dbReference>
<dbReference type="Pfam" id="PF00255">
    <property type="entry name" value="GSHPx"/>
    <property type="match status" value="1"/>
</dbReference>
<sequence>MTANIYDFTVDDIGGNAVCLDKYRGNVVLVSLYETNKDKNFSIIAFPCNQFGGQEPLSNPEILKFATDKFQVTFDLFSKIDVNGKNASPLWKYLQIKLTGFITNSIKWNFTKFLIDRNGVPLKRYGPKDNLKVCY</sequence>
<evidence type="ECO:0000256" key="4">
    <source>
        <dbReference type="RuleBase" id="RU000499"/>
    </source>
</evidence>
<dbReference type="Gene3D" id="3.40.30.10">
    <property type="entry name" value="Glutaredoxin"/>
    <property type="match status" value="1"/>
</dbReference>
<dbReference type="EMBL" id="LWCA01001128">
    <property type="protein sequence ID" value="OAF65836.1"/>
    <property type="molecule type" value="Genomic_DNA"/>
</dbReference>
<dbReference type="PANTHER" id="PTHR11592">
    <property type="entry name" value="GLUTATHIONE PEROXIDASE"/>
    <property type="match status" value="1"/>
</dbReference>
<keyword evidence="2 4" id="KW-0575">Peroxidase</keyword>
<dbReference type="GO" id="GO:0004601">
    <property type="term" value="F:peroxidase activity"/>
    <property type="evidence" value="ECO:0007669"/>
    <property type="project" value="UniProtKB-KW"/>
</dbReference>
<gene>
    <name evidence="5" type="ORF">A3Q56_06454</name>
</gene>
<dbReference type="OrthoDB" id="446890at2759"/>
<dbReference type="PRINTS" id="PR01011">
    <property type="entry name" value="GLUTPROXDASE"/>
</dbReference>
<evidence type="ECO:0000256" key="2">
    <source>
        <dbReference type="ARBA" id="ARBA00022559"/>
    </source>
</evidence>
<evidence type="ECO:0000313" key="6">
    <source>
        <dbReference type="Proteomes" id="UP000078046"/>
    </source>
</evidence>
<evidence type="ECO:0000256" key="1">
    <source>
        <dbReference type="ARBA" id="ARBA00006926"/>
    </source>
</evidence>
<dbReference type="PROSITE" id="PS51355">
    <property type="entry name" value="GLUTATHIONE_PEROXID_3"/>
    <property type="match status" value="1"/>
</dbReference>
<dbReference type="PIRSF" id="PIRSF000303">
    <property type="entry name" value="Glutathion_perox"/>
    <property type="match status" value="1"/>
</dbReference>
<dbReference type="Proteomes" id="UP000078046">
    <property type="component" value="Unassembled WGS sequence"/>
</dbReference>
<dbReference type="CDD" id="cd00340">
    <property type="entry name" value="GSH_Peroxidase"/>
    <property type="match status" value="1"/>
</dbReference>
<proteinExistence type="inferred from homology"/>
<reference evidence="5 6" key="1">
    <citation type="submission" date="2016-04" db="EMBL/GenBank/DDBJ databases">
        <title>The genome of Intoshia linei affirms orthonectids as highly simplified spiralians.</title>
        <authorList>
            <person name="Mikhailov K.V."/>
            <person name="Slusarev G.S."/>
            <person name="Nikitin M.A."/>
            <person name="Logacheva M.D."/>
            <person name="Penin A."/>
            <person name="Aleoshin V."/>
            <person name="Panchin Y.V."/>
        </authorList>
    </citation>
    <scope>NUCLEOTIDE SEQUENCE [LARGE SCALE GENOMIC DNA]</scope>
    <source>
        <strain evidence="5">Intl2013</strain>
        <tissue evidence="5">Whole animal</tissue>
    </source>
</reference>
<name>A0A177AV24_9BILA</name>
<dbReference type="InterPro" id="IPR000889">
    <property type="entry name" value="Glutathione_peroxidase"/>
</dbReference>
<comment type="similarity">
    <text evidence="1 4">Belongs to the glutathione peroxidase family.</text>
</comment>
<dbReference type="InterPro" id="IPR036249">
    <property type="entry name" value="Thioredoxin-like_sf"/>
</dbReference>
<evidence type="ECO:0000256" key="3">
    <source>
        <dbReference type="ARBA" id="ARBA00023002"/>
    </source>
</evidence>
<protein>
    <recommendedName>
        <fullName evidence="4">Glutathione peroxidase</fullName>
    </recommendedName>
</protein>
<keyword evidence="3 4" id="KW-0560">Oxidoreductase</keyword>
<dbReference type="PROSITE" id="PS00763">
    <property type="entry name" value="GLUTATHIONE_PEROXID_2"/>
    <property type="match status" value="1"/>
</dbReference>
<dbReference type="SUPFAM" id="SSF52833">
    <property type="entry name" value="Thioredoxin-like"/>
    <property type="match status" value="1"/>
</dbReference>
<accession>A0A177AV24</accession>
<organism evidence="5 6">
    <name type="scientific">Intoshia linei</name>
    <dbReference type="NCBI Taxonomy" id="1819745"/>
    <lineage>
        <taxon>Eukaryota</taxon>
        <taxon>Metazoa</taxon>
        <taxon>Spiralia</taxon>
        <taxon>Lophotrochozoa</taxon>
        <taxon>Mesozoa</taxon>
        <taxon>Orthonectida</taxon>
        <taxon>Rhopaluridae</taxon>
        <taxon>Intoshia</taxon>
    </lineage>
</organism>
<dbReference type="InterPro" id="IPR029760">
    <property type="entry name" value="GPX_CS"/>
</dbReference>
<dbReference type="GO" id="GO:0006979">
    <property type="term" value="P:response to oxidative stress"/>
    <property type="evidence" value="ECO:0007669"/>
    <property type="project" value="InterPro"/>
</dbReference>
<comment type="caution">
    <text evidence="5">The sequence shown here is derived from an EMBL/GenBank/DDBJ whole genome shotgun (WGS) entry which is preliminary data.</text>
</comment>
<evidence type="ECO:0000313" key="5">
    <source>
        <dbReference type="EMBL" id="OAF65836.1"/>
    </source>
</evidence>
<dbReference type="AlphaFoldDB" id="A0A177AV24"/>
<keyword evidence="6" id="KW-1185">Reference proteome</keyword>